<accession>A0A8S5M7Z6</accession>
<proteinExistence type="predicted"/>
<dbReference type="Gene3D" id="2.40.10.270">
    <property type="entry name" value="Bacteriophage SPP1 head-tail adaptor protein"/>
    <property type="match status" value="1"/>
</dbReference>
<reference evidence="1" key="1">
    <citation type="journal article" date="2021" name="Proc. Natl. Acad. Sci. U.S.A.">
        <title>A Catalog of Tens of Thousands of Viruses from Human Metagenomes Reveals Hidden Associations with Chronic Diseases.</title>
        <authorList>
            <person name="Tisza M.J."/>
            <person name="Buck C.B."/>
        </authorList>
    </citation>
    <scope>NUCLEOTIDE SEQUENCE</scope>
    <source>
        <strain evidence="1">Ctg5k4</strain>
    </source>
</reference>
<dbReference type="InterPro" id="IPR038666">
    <property type="entry name" value="SSP1_head-tail_sf"/>
</dbReference>
<dbReference type="NCBIfam" id="TIGR01563">
    <property type="entry name" value="gp16_SPP1"/>
    <property type="match status" value="1"/>
</dbReference>
<protein>
    <submittedName>
        <fullName evidence="1">Head tail adaptor</fullName>
    </submittedName>
</protein>
<organism evidence="1">
    <name type="scientific">Siphoviridae sp. ctg5k4</name>
    <dbReference type="NCBI Taxonomy" id="2826418"/>
    <lineage>
        <taxon>Viruses</taxon>
        <taxon>Duplodnaviria</taxon>
        <taxon>Heunggongvirae</taxon>
        <taxon>Uroviricota</taxon>
        <taxon>Caudoviricetes</taxon>
    </lineage>
</organism>
<dbReference type="InterPro" id="IPR008767">
    <property type="entry name" value="Phage_SPP1_head-tail_adaptor"/>
</dbReference>
<evidence type="ECO:0000313" key="1">
    <source>
        <dbReference type="EMBL" id="DAD78421.1"/>
    </source>
</evidence>
<name>A0A8S5M7Z6_9CAUD</name>
<dbReference type="EMBL" id="BK014843">
    <property type="protein sequence ID" value="DAD78421.1"/>
    <property type="molecule type" value="Genomic_DNA"/>
</dbReference>
<sequence length="107" mass="12211">MISTWDHTVTLLSVGDGYDDIGNPIEGVTSKVTIFAKRKPTNRREFYLSGQNGISIDETFVIHPYEYSKQTHLEFEGLYYTIVRTYQISNEELELQCSVKVGDLNGQ</sequence>